<feature type="domain" description="DUF7730" evidence="3">
    <location>
        <begin position="47"/>
        <end position="138"/>
    </location>
</feature>
<feature type="compositionally biased region" description="Basic residues" evidence="1">
    <location>
        <begin position="78"/>
        <end position="87"/>
    </location>
</feature>
<accession>A0A8H3IUM1</accession>
<dbReference type="AlphaFoldDB" id="A0A8H3IUM1"/>
<proteinExistence type="predicted"/>
<evidence type="ECO:0000313" key="4">
    <source>
        <dbReference type="EMBL" id="CAF9934285.1"/>
    </source>
</evidence>
<dbReference type="InterPro" id="IPR038883">
    <property type="entry name" value="AN11006-like"/>
</dbReference>
<gene>
    <name evidence="4" type="ORF">IMSHALPRED_009660</name>
</gene>
<dbReference type="OrthoDB" id="5372935at2759"/>
<feature type="transmembrane region" description="Helical" evidence="2">
    <location>
        <begin position="256"/>
        <end position="279"/>
    </location>
</feature>
<comment type="caution">
    <text evidence="4">The sequence shown here is derived from an EMBL/GenBank/DDBJ whole genome shotgun (WGS) entry which is preliminary data.</text>
</comment>
<feature type="region of interest" description="Disordered" evidence="1">
    <location>
        <begin position="78"/>
        <end position="103"/>
    </location>
</feature>
<dbReference type="PANTHER" id="PTHR42085">
    <property type="entry name" value="F-BOX DOMAIN-CONTAINING PROTEIN"/>
    <property type="match status" value="1"/>
</dbReference>
<keyword evidence="2" id="KW-1133">Transmembrane helix</keyword>
<evidence type="ECO:0000259" key="3">
    <source>
        <dbReference type="Pfam" id="PF24864"/>
    </source>
</evidence>
<name>A0A8H3IUM1_9LECA</name>
<keyword evidence="2" id="KW-0472">Membrane</keyword>
<evidence type="ECO:0000256" key="1">
    <source>
        <dbReference type="SAM" id="MobiDB-lite"/>
    </source>
</evidence>
<keyword evidence="2" id="KW-0812">Transmembrane</keyword>
<dbReference type="EMBL" id="CAJPDT010000075">
    <property type="protein sequence ID" value="CAF9934285.1"/>
    <property type="molecule type" value="Genomic_DNA"/>
</dbReference>
<protein>
    <recommendedName>
        <fullName evidence="3">DUF7730 domain-containing protein</fullName>
    </recommendedName>
</protein>
<evidence type="ECO:0000313" key="5">
    <source>
        <dbReference type="Proteomes" id="UP000664534"/>
    </source>
</evidence>
<organism evidence="4 5">
    <name type="scientific">Imshaugia aleurites</name>
    <dbReference type="NCBI Taxonomy" id="172621"/>
    <lineage>
        <taxon>Eukaryota</taxon>
        <taxon>Fungi</taxon>
        <taxon>Dikarya</taxon>
        <taxon>Ascomycota</taxon>
        <taxon>Pezizomycotina</taxon>
        <taxon>Lecanoromycetes</taxon>
        <taxon>OSLEUM clade</taxon>
        <taxon>Lecanoromycetidae</taxon>
        <taxon>Lecanorales</taxon>
        <taxon>Lecanorineae</taxon>
        <taxon>Parmeliaceae</taxon>
        <taxon>Imshaugia</taxon>
    </lineage>
</organism>
<evidence type="ECO:0000256" key="2">
    <source>
        <dbReference type="SAM" id="Phobius"/>
    </source>
</evidence>
<keyword evidence="5" id="KW-1185">Reference proteome</keyword>
<dbReference type="Proteomes" id="UP000664534">
    <property type="component" value="Unassembled WGS sequence"/>
</dbReference>
<dbReference type="PANTHER" id="PTHR42085:SF8">
    <property type="entry name" value="F-BOX DOMAIN-CONTAINING PROTEIN"/>
    <property type="match status" value="1"/>
</dbReference>
<sequence>MNLITVPLRAYFPHLARTHQQHDEPDIELGLITTNNPAPTGSTTPFLISSLPTELRDKIYRLVLVSPNGVIWRGQYKTKNKHPHPQHQKNICNNPQSPNHTKPDRTIASLLLTCKAIQADASHVFYRNNHFLIACRTKPHRAHRMHPLIRTAHTLVSGLPLAFENPFFTANARAITLVCANRSRDFARDSYHACRLCSLMAASANANANNNGNANANGNNIGNDRISAITRSCTALQTLVVPETETADGGPNSLNWHYFVLLLTVLFLAGGGVVVFVGARQIEAASPPTGS</sequence>
<reference evidence="4" key="1">
    <citation type="submission" date="2021-03" db="EMBL/GenBank/DDBJ databases">
        <authorList>
            <person name="Tagirdzhanova G."/>
        </authorList>
    </citation>
    <scope>NUCLEOTIDE SEQUENCE</scope>
</reference>
<dbReference type="InterPro" id="IPR056632">
    <property type="entry name" value="DUF7730"/>
</dbReference>
<feature type="compositionally biased region" description="Polar residues" evidence="1">
    <location>
        <begin position="88"/>
        <end position="100"/>
    </location>
</feature>
<dbReference type="Pfam" id="PF24864">
    <property type="entry name" value="DUF7730"/>
    <property type="match status" value="1"/>
</dbReference>